<feature type="region of interest" description="Disordered" evidence="1">
    <location>
        <begin position="17"/>
        <end position="57"/>
    </location>
</feature>
<proteinExistence type="predicted"/>
<feature type="compositionally biased region" description="Low complexity" evidence="1">
    <location>
        <begin position="121"/>
        <end position="135"/>
    </location>
</feature>
<feature type="compositionally biased region" description="Low complexity" evidence="1">
    <location>
        <begin position="269"/>
        <end position="290"/>
    </location>
</feature>
<dbReference type="GeneID" id="30154403"/>
<dbReference type="AlphaFoldDB" id="A0A1E3HXW2"/>
<sequence length="310" mass="33494">MPWVWQDDNHSHAYIEDTWDDPHREDPQDYYQEGNDYDDYYGPRHLPASESFGDTDRHGFSVDSWEEAMRWERDNQQVDHYGDQYVVPFQTPSATTGTRTKQLARRGGGAARGGRGGQGGAQASSRVSAASPVSAPKERTKRTARCSRGAPAKAKPAPRAPKAKAAVKPNAAATTMEFWRTMVPMPPGASIVPIDSAPAKKQTARRGGAAAKSIKGAGPAEAPSSSSKVTLEYWRMTVDNPGSSSAQITPGPAEQPKKRTKQTARRGGATPAQSRAAPAAPVVNVDNAGARGPRTKQLARRGRPFVYKPY</sequence>
<feature type="compositionally biased region" description="Polar residues" evidence="1">
    <location>
        <begin position="90"/>
        <end position="101"/>
    </location>
</feature>
<dbReference type="RefSeq" id="XP_018995551.1">
    <property type="nucleotide sequence ID" value="XM_019136882.1"/>
</dbReference>
<feature type="region of interest" description="Disordered" evidence="1">
    <location>
        <begin position="89"/>
        <end position="170"/>
    </location>
</feature>
<reference evidence="2 3" key="1">
    <citation type="submission" date="2016-06" db="EMBL/GenBank/DDBJ databases">
        <title>Evolution of pathogenesis and genome organization in the Tremellales.</title>
        <authorList>
            <person name="Cuomo C."/>
            <person name="Litvintseva A."/>
            <person name="Heitman J."/>
            <person name="Chen Y."/>
            <person name="Sun S."/>
            <person name="Springer D."/>
            <person name="Dromer F."/>
            <person name="Young S."/>
            <person name="Zeng Q."/>
            <person name="Chapman S."/>
            <person name="Gujja S."/>
            <person name="Saif S."/>
            <person name="Birren B."/>
        </authorList>
    </citation>
    <scope>NUCLEOTIDE SEQUENCE [LARGE SCALE GENOMIC DNA]</scope>
    <source>
        <strain evidence="2 3">CBS 6039</strain>
    </source>
</reference>
<feature type="compositionally biased region" description="Basic and acidic residues" evidence="1">
    <location>
        <begin position="17"/>
        <end position="27"/>
    </location>
</feature>
<gene>
    <name evidence="2" type="ORF">L202_03094</name>
</gene>
<accession>A0A1E3HXW2</accession>
<dbReference type="EMBL" id="AWGJ01000004">
    <property type="protein sequence ID" value="ODN80985.1"/>
    <property type="molecule type" value="Genomic_DNA"/>
</dbReference>
<organism evidence="2 3">
    <name type="scientific">Cryptococcus amylolentus CBS 6039</name>
    <dbReference type="NCBI Taxonomy" id="1295533"/>
    <lineage>
        <taxon>Eukaryota</taxon>
        <taxon>Fungi</taxon>
        <taxon>Dikarya</taxon>
        <taxon>Basidiomycota</taxon>
        <taxon>Agaricomycotina</taxon>
        <taxon>Tremellomycetes</taxon>
        <taxon>Tremellales</taxon>
        <taxon>Cryptococcaceae</taxon>
        <taxon>Cryptococcus</taxon>
    </lineage>
</organism>
<evidence type="ECO:0000256" key="1">
    <source>
        <dbReference type="SAM" id="MobiDB-lite"/>
    </source>
</evidence>
<evidence type="ECO:0000313" key="3">
    <source>
        <dbReference type="Proteomes" id="UP000094065"/>
    </source>
</evidence>
<dbReference type="Proteomes" id="UP000094065">
    <property type="component" value="Unassembled WGS sequence"/>
</dbReference>
<feature type="compositionally biased region" description="Basic residues" evidence="1">
    <location>
        <begin position="293"/>
        <end position="303"/>
    </location>
</feature>
<protein>
    <submittedName>
        <fullName evidence="2">Uncharacterized protein</fullName>
    </submittedName>
</protein>
<feature type="compositionally biased region" description="Low complexity" evidence="1">
    <location>
        <begin position="205"/>
        <end position="227"/>
    </location>
</feature>
<name>A0A1E3HXW2_9TREE</name>
<dbReference type="OrthoDB" id="10385147at2759"/>
<feature type="compositionally biased region" description="Gly residues" evidence="1">
    <location>
        <begin position="106"/>
        <end position="120"/>
    </location>
</feature>
<comment type="caution">
    <text evidence="2">The sequence shown here is derived from an EMBL/GenBank/DDBJ whole genome shotgun (WGS) entry which is preliminary data.</text>
</comment>
<keyword evidence="3" id="KW-1185">Reference proteome</keyword>
<evidence type="ECO:0000313" key="2">
    <source>
        <dbReference type="EMBL" id="ODN80985.1"/>
    </source>
</evidence>
<feature type="region of interest" description="Disordered" evidence="1">
    <location>
        <begin position="197"/>
        <end position="310"/>
    </location>
</feature>